<protein>
    <submittedName>
        <fullName evidence="1">Uncharacterized protein</fullName>
    </submittedName>
</protein>
<dbReference type="EMBL" id="GBXM01062014">
    <property type="protein sequence ID" value="JAH46563.1"/>
    <property type="molecule type" value="Transcribed_RNA"/>
</dbReference>
<reference evidence="1" key="1">
    <citation type="submission" date="2014-11" db="EMBL/GenBank/DDBJ databases">
        <authorList>
            <person name="Amaro Gonzalez C."/>
        </authorList>
    </citation>
    <scope>NUCLEOTIDE SEQUENCE</scope>
</reference>
<accession>A0A0E9T1G7</accession>
<proteinExistence type="predicted"/>
<reference evidence="1" key="2">
    <citation type="journal article" date="2015" name="Fish Shellfish Immunol.">
        <title>Early steps in the European eel (Anguilla anguilla)-Vibrio vulnificus interaction in the gills: Role of the RtxA13 toxin.</title>
        <authorList>
            <person name="Callol A."/>
            <person name="Pajuelo D."/>
            <person name="Ebbesson L."/>
            <person name="Teles M."/>
            <person name="MacKenzie S."/>
            <person name="Amaro C."/>
        </authorList>
    </citation>
    <scope>NUCLEOTIDE SEQUENCE</scope>
</reference>
<name>A0A0E9T1G7_ANGAN</name>
<evidence type="ECO:0000313" key="1">
    <source>
        <dbReference type="EMBL" id="JAH46563.1"/>
    </source>
</evidence>
<organism evidence="1">
    <name type="scientific">Anguilla anguilla</name>
    <name type="common">European freshwater eel</name>
    <name type="synonym">Muraena anguilla</name>
    <dbReference type="NCBI Taxonomy" id="7936"/>
    <lineage>
        <taxon>Eukaryota</taxon>
        <taxon>Metazoa</taxon>
        <taxon>Chordata</taxon>
        <taxon>Craniata</taxon>
        <taxon>Vertebrata</taxon>
        <taxon>Euteleostomi</taxon>
        <taxon>Actinopterygii</taxon>
        <taxon>Neopterygii</taxon>
        <taxon>Teleostei</taxon>
        <taxon>Anguilliformes</taxon>
        <taxon>Anguillidae</taxon>
        <taxon>Anguilla</taxon>
    </lineage>
</organism>
<dbReference type="AlphaFoldDB" id="A0A0E9T1G7"/>
<sequence length="32" mass="3521">MCQLARPISCSPLLRSSSVFCSSVYVLLYLAL</sequence>